<dbReference type="PANTHER" id="PTHR43156:SF2">
    <property type="entry name" value="STAGE II SPORULATION PROTEIN E"/>
    <property type="match status" value="1"/>
</dbReference>
<dbReference type="InterPro" id="IPR001932">
    <property type="entry name" value="PPM-type_phosphatase-like_dom"/>
</dbReference>
<keyword evidence="2" id="KW-0472">Membrane</keyword>
<dbReference type="SMART" id="SM00331">
    <property type="entry name" value="PP2C_SIG"/>
    <property type="match status" value="1"/>
</dbReference>
<reference evidence="4 5" key="1">
    <citation type="submission" date="2017-06" db="EMBL/GenBank/DDBJ databases">
        <authorList>
            <person name="Kim H.J."/>
            <person name="Triplett B.A."/>
        </authorList>
    </citation>
    <scope>NUCLEOTIDE SEQUENCE [LARGE SCALE GENOMIC DNA]</scope>
    <source>
        <strain evidence="4 5">DSM 19307</strain>
    </source>
</reference>
<dbReference type="InterPro" id="IPR052016">
    <property type="entry name" value="Bact_Sigma-Reg"/>
</dbReference>
<protein>
    <submittedName>
        <fullName evidence="4">Serine phosphatase RsbU, regulator of sigma subunit</fullName>
    </submittedName>
</protein>
<feature type="transmembrane region" description="Helical" evidence="2">
    <location>
        <begin position="170"/>
        <end position="187"/>
    </location>
</feature>
<feature type="transmembrane region" description="Helical" evidence="2">
    <location>
        <begin position="111"/>
        <end position="128"/>
    </location>
</feature>
<feature type="transmembrane region" description="Helical" evidence="2">
    <location>
        <begin position="6"/>
        <end position="28"/>
    </location>
</feature>
<dbReference type="RefSeq" id="WP_089355441.1">
    <property type="nucleotide sequence ID" value="NZ_FZPD01000001.1"/>
</dbReference>
<evidence type="ECO:0000313" key="4">
    <source>
        <dbReference type="EMBL" id="SNS56747.1"/>
    </source>
</evidence>
<dbReference type="AlphaFoldDB" id="A0A239FIZ0"/>
<sequence>MKVDFSNFFPQLCFTGFVLSTFAYYRYIITKADSLNFTDLLWKVFITGLITTLISLAIRFFFVIFANSTLVESPLTVNFFYSILIGLVVIFMVSTLVVWKRLILYQKSKNLLQFWGFFEVALAASLLFDFFGASYVDSNFRVALVILGCFSIILVFNLKWVAYLNFKQKWKGILFILLSAIYLYHFLLNLLNFSSTEVLVIDLFDRVFIWGLFVFLFLYAVISILVTLFNLPTSSVFEQKLKEALDFQKLSQSIPRGETKDQTYEILLESSMSAVFADAAWLEVKDESGTVQVIRNLKEEDVNEIKTAIKGDTIKSILQLDLKSEVSSGKLTDDLKHSKFKSIIALPIMVQNKQVGFIVLLNEVSEAFNREMVNIITTFVNQASISLENLSLIKESIENERYKEQLKIAKNVQKSLLPTSLINNDHLTMAAFSMAADEVGGDYYDILEYKKNHFGLIIGDVSGKGTSAAFQMAQMKGIFHSLASQGITPTEFNNKANTALGQCLEKTSFITATYFDINTDENILHFSRAGHCPSLFYCKNDDSVDYLKCDGMGLGIVRNSSYKEYVHSNTVNYHAGDTLLLYTDGITEAKNFDGEQFGDERLKKSFTAHASKAPDQVKEGIKKDLSEFIGEVIIDDDYTLVVVQFKDKKNG</sequence>
<evidence type="ECO:0000256" key="2">
    <source>
        <dbReference type="SAM" id="Phobius"/>
    </source>
</evidence>
<feature type="transmembrane region" description="Helical" evidence="2">
    <location>
        <begin position="207"/>
        <end position="231"/>
    </location>
</feature>
<feature type="transmembrane region" description="Helical" evidence="2">
    <location>
        <begin position="140"/>
        <end position="158"/>
    </location>
</feature>
<dbReference type="InterPro" id="IPR036457">
    <property type="entry name" value="PPM-type-like_dom_sf"/>
</dbReference>
<keyword evidence="2" id="KW-1133">Transmembrane helix</keyword>
<name>A0A239FIZ0_EKHLU</name>
<keyword evidence="5" id="KW-1185">Reference proteome</keyword>
<feature type="transmembrane region" description="Helical" evidence="2">
    <location>
        <begin position="79"/>
        <end position="99"/>
    </location>
</feature>
<dbReference type="Proteomes" id="UP000198393">
    <property type="component" value="Unassembled WGS sequence"/>
</dbReference>
<organism evidence="4 5">
    <name type="scientific">Ekhidna lutea</name>
    <dbReference type="NCBI Taxonomy" id="447679"/>
    <lineage>
        <taxon>Bacteria</taxon>
        <taxon>Pseudomonadati</taxon>
        <taxon>Bacteroidota</taxon>
        <taxon>Cytophagia</taxon>
        <taxon>Cytophagales</taxon>
        <taxon>Reichenbachiellaceae</taxon>
        <taxon>Ekhidna</taxon>
    </lineage>
</organism>
<dbReference type="Gene3D" id="3.30.450.40">
    <property type="match status" value="1"/>
</dbReference>
<dbReference type="Gene3D" id="3.60.40.10">
    <property type="entry name" value="PPM-type phosphatase domain"/>
    <property type="match status" value="1"/>
</dbReference>
<dbReference type="SUPFAM" id="SSF55781">
    <property type="entry name" value="GAF domain-like"/>
    <property type="match status" value="1"/>
</dbReference>
<feature type="transmembrane region" description="Helical" evidence="2">
    <location>
        <begin position="40"/>
        <end position="67"/>
    </location>
</feature>
<dbReference type="PANTHER" id="PTHR43156">
    <property type="entry name" value="STAGE II SPORULATION PROTEIN E-RELATED"/>
    <property type="match status" value="1"/>
</dbReference>
<dbReference type="SUPFAM" id="SSF81606">
    <property type="entry name" value="PP2C-like"/>
    <property type="match status" value="1"/>
</dbReference>
<accession>A0A239FIZ0</accession>
<dbReference type="EMBL" id="FZPD01000001">
    <property type="protein sequence ID" value="SNS56747.1"/>
    <property type="molecule type" value="Genomic_DNA"/>
</dbReference>
<dbReference type="InterPro" id="IPR029016">
    <property type="entry name" value="GAF-like_dom_sf"/>
</dbReference>
<evidence type="ECO:0000259" key="3">
    <source>
        <dbReference type="SMART" id="SM00331"/>
    </source>
</evidence>
<evidence type="ECO:0000256" key="1">
    <source>
        <dbReference type="ARBA" id="ARBA00022801"/>
    </source>
</evidence>
<feature type="domain" description="PPM-type phosphatase" evidence="3">
    <location>
        <begin position="424"/>
        <end position="645"/>
    </location>
</feature>
<proteinExistence type="predicted"/>
<dbReference type="OrthoDB" id="9763484at2"/>
<dbReference type="Pfam" id="PF01590">
    <property type="entry name" value="GAF"/>
    <property type="match status" value="1"/>
</dbReference>
<evidence type="ECO:0000313" key="5">
    <source>
        <dbReference type="Proteomes" id="UP000198393"/>
    </source>
</evidence>
<keyword evidence="1" id="KW-0378">Hydrolase</keyword>
<dbReference type="GO" id="GO:0016791">
    <property type="term" value="F:phosphatase activity"/>
    <property type="evidence" value="ECO:0007669"/>
    <property type="project" value="TreeGrafter"/>
</dbReference>
<dbReference type="Pfam" id="PF07228">
    <property type="entry name" value="SpoIIE"/>
    <property type="match status" value="1"/>
</dbReference>
<gene>
    <name evidence="4" type="ORF">SAMN05421640_0690</name>
</gene>
<keyword evidence="2" id="KW-0812">Transmembrane</keyword>
<dbReference type="InterPro" id="IPR003018">
    <property type="entry name" value="GAF"/>
</dbReference>